<evidence type="ECO:0000313" key="1">
    <source>
        <dbReference type="EMBL" id="KAB1253825.1"/>
    </source>
</evidence>
<dbReference type="AlphaFoldDB" id="A0A5N4C4J1"/>
<reference evidence="1 2" key="1">
    <citation type="journal article" date="2019" name="Mol. Ecol. Resour.">
        <title>Improving Illumina assemblies with Hi-C and long reads: an example with the North African dromedary.</title>
        <authorList>
            <person name="Elbers J.P."/>
            <person name="Rogers M.F."/>
            <person name="Perelman P.L."/>
            <person name="Proskuryakova A.A."/>
            <person name="Serdyukova N.A."/>
            <person name="Johnson W.E."/>
            <person name="Horin P."/>
            <person name="Corander J."/>
            <person name="Murphy D."/>
            <person name="Burger P.A."/>
        </authorList>
    </citation>
    <scope>NUCLEOTIDE SEQUENCE [LARGE SCALE GENOMIC DNA]</scope>
    <source>
        <strain evidence="1">Drom800</strain>
        <tissue evidence="1">Blood</tissue>
    </source>
</reference>
<evidence type="ECO:0000313" key="2">
    <source>
        <dbReference type="Proteomes" id="UP000299084"/>
    </source>
</evidence>
<name>A0A5N4C4J1_CAMDR</name>
<keyword evidence="2" id="KW-1185">Reference proteome</keyword>
<accession>A0A5N4C4J1</accession>
<organism evidence="1 2">
    <name type="scientific">Camelus dromedarius</name>
    <name type="common">Dromedary</name>
    <name type="synonym">Arabian camel</name>
    <dbReference type="NCBI Taxonomy" id="9838"/>
    <lineage>
        <taxon>Eukaryota</taxon>
        <taxon>Metazoa</taxon>
        <taxon>Chordata</taxon>
        <taxon>Craniata</taxon>
        <taxon>Vertebrata</taxon>
        <taxon>Euteleostomi</taxon>
        <taxon>Mammalia</taxon>
        <taxon>Eutheria</taxon>
        <taxon>Laurasiatheria</taxon>
        <taxon>Artiodactyla</taxon>
        <taxon>Tylopoda</taxon>
        <taxon>Camelidae</taxon>
        <taxon>Camelus</taxon>
    </lineage>
</organism>
<dbReference type="EMBL" id="JWIN03000035">
    <property type="protein sequence ID" value="KAB1253825.1"/>
    <property type="molecule type" value="Genomic_DNA"/>
</dbReference>
<dbReference type="Proteomes" id="UP000299084">
    <property type="component" value="Unassembled WGS sequence"/>
</dbReference>
<sequence>MKDARGTALRTLAFVPSSADAACQQAARGAPGGAAGLGPGPHLAGCPSCCSHREHVFVPRGPPLHKHSPVLFASLSLLPSPSPSLTVWLDLPHTLSPLPPPRALGSAPLPGLTLRLCVRRRLRASLLSPFATGLRARVYDDLPCASL</sequence>
<protein>
    <submittedName>
        <fullName evidence="1">Uncharacterized protein</fullName>
    </submittedName>
</protein>
<gene>
    <name evidence="1" type="ORF">Cadr_000026721</name>
</gene>
<comment type="caution">
    <text evidence="1">The sequence shown here is derived from an EMBL/GenBank/DDBJ whole genome shotgun (WGS) entry which is preliminary data.</text>
</comment>
<proteinExistence type="predicted"/>